<dbReference type="GO" id="GO:0008714">
    <property type="term" value="F:AMP nucleosidase activity"/>
    <property type="evidence" value="ECO:0007669"/>
    <property type="project" value="UniProtKB-EC"/>
</dbReference>
<name>A0A1E5Q7R1_9PROT</name>
<dbReference type="SUPFAM" id="SSF102405">
    <property type="entry name" value="MCP/YpsA-like"/>
    <property type="match status" value="1"/>
</dbReference>
<gene>
    <name evidence="4" type="ORF">BEN30_09930</name>
</gene>
<proteinExistence type="predicted"/>
<sequence length="280" mass="31925">MIRKRADRGVDEAVPKPVKAYTDLNFLNSRAGRPMRILAEFLEPEDRFERHNVSDTIVFFGSARIRSREVAEEALDSAKKHGGDVERAEQTLQMSRYYEEARELSRRLTEWSKGLTGRSKRFVMCTGGGPGIMEAANRGAADAKGHNIGLNISLPFEQHENPYISHELSFDFHYFFMRKFWFSYLAKAMIVFPGGYGTLDEFFELMTLVSTRKMGKAMPVILYGSDYWKEILNLDAMVKFGTISPSDLELFHCSDSVDDAYDYLTKMLSEHHLDKPGGGM</sequence>
<evidence type="ECO:0000256" key="1">
    <source>
        <dbReference type="ARBA" id="ARBA00000274"/>
    </source>
</evidence>
<dbReference type="Proteomes" id="UP000095347">
    <property type="component" value="Unassembled WGS sequence"/>
</dbReference>
<dbReference type="RefSeq" id="WP_069957918.1">
    <property type="nucleotide sequence ID" value="NZ_MCGG01000025.1"/>
</dbReference>
<dbReference type="OrthoDB" id="9801098at2"/>
<accession>A0A1E5Q7R1</accession>
<dbReference type="InterPro" id="IPR031100">
    <property type="entry name" value="LOG_fam"/>
</dbReference>
<dbReference type="Pfam" id="PF03641">
    <property type="entry name" value="Lysine_decarbox"/>
    <property type="match status" value="1"/>
</dbReference>
<dbReference type="InterPro" id="IPR052341">
    <property type="entry name" value="LOG_family_nucleotidases"/>
</dbReference>
<evidence type="ECO:0000313" key="4">
    <source>
        <dbReference type="EMBL" id="OEJ67088.1"/>
    </source>
</evidence>
<keyword evidence="5" id="KW-1185">Reference proteome</keyword>
<comment type="catalytic activity">
    <reaction evidence="1">
        <text>AMP + H2O = D-ribose 5-phosphate + adenine</text>
        <dbReference type="Rhea" id="RHEA:20129"/>
        <dbReference type="ChEBI" id="CHEBI:15377"/>
        <dbReference type="ChEBI" id="CHEBI:16708"/>
        <dbReference type="ChEBI" id="CHEBI:78346"/>
        <dbReference type="ChEBI" id="CHEBI:456215"/>
        <dbReference type="EC" id="3.2.2.4"/>
    </reaction>
</comment>
<dbReference type="PANTHER" id="PTHR43393">
    <property type="entry name" value="CYTOKININ RIBOSIDE 5'-MONOPHOSPHATE PHOSPHORIBOHYDROLASE"/>
    <property type="match status" value="1"/>
</dbReference>
<protein>
    <recommendedName>
        <fullName evidence="3">AMP nucleosidase</fullName>
        <ecNumber evidence="2">3.2.2.4</ecNumber>
    </recommendedName>
    <alternativeName>
        <fullName evidence="3">AMP nucleosidase</fullName>
    </alternativeName>
</protein>
<dbReference type="GO" id="GO:0005829">
    <property type="term" value="C:cytosol"/>
    <property type="evidence" value="ECO:0007669"/>
    <property type="project" value="TreeGrafter"/>
</dbReference>
<dbReference type="Gene3D" id="3.40.50.450">
    <property type="match status" value="1"/>
</dbReference>
<evidence type="ECO:0000256" key="3">
    <source>
        <dbReference type="ARBA" id="ARBA00031983"/>
    </source>
</evidence>
<dbReference type="PANTHER" id="PTHR43393:SF3">
    <property type="entry name" value="LYSINE DECARBOXYLASE-LIKE PROTEIN"/>
    <property type="match status" value="1"/>
</dbReference>
<comment type="caution">
    <text evidence="4">The sequence shown here is derived from an EMBL/GenBank/DDBJ whole genome shotgun (WGS) entry which is preliminary data.</text>
</comment>
<dbReference type="STRING" id="28181.BEN30_09930"/>
<dbReference type="EMBL" id="MCGG01000025">
    <property type="protein sequence ID" value="OEJ67088.1"/>
    <property type="molecule type" value="Genomic_DNA"/>
</dbReference>
<evidence type="ECO:0000256" key="2">
    <source>
        <dbReference type="ARBA" id="ARBA00011985"/>
    </source>
</evidence>
<organism evidence="4 5">
    <name type="scientific">Magnetovibrio blakemorei</name>
    <dbReference type="NCBI Taxonomy" id="28181"/>
    <lineage>
        <taxon>Bacteria</taxon>
        <taxon>Pseudomonadati</taxon>
        <taxon>Pseudomonadota</taxon>
        <taxon>Alphaproteobacteria</taxon>
        <taxon>Rhodospirillales</taxon>
        <taxon>Magnetovibrionaceae</taxon>
        <taxon>Magnetovibrio</taxon>
    </lineage>
</organism>
<evidence type="ECO:0000313" key="5">
    <source>
        <dbReference type="Proteomes" id="UP000095347"/>
    </source>
</evidence>
<reference evidence="5" key="1">
    <citation type="submission" date="2016-07" db="EMBL/GenBank/DDBJ databases">
        <authorList>
            <person name="Florea S."/>
            <person name="Webb J.S."/>
            <person name="Jaromczyk J."/>
            <person name="Schardl C.L."/>
        </authorList>
    </citation>
    <scope>NUCLEOTIDE SEQUENCE [LARGE SCALE GENOMIC DNA]</scope>
    <source>
        <strain evidence="5">MV-1</strain>
    </source>
</reference>
<dbReference type="AlphaFoldDB" id="A0A1E5Q7R1"/>
<dbReference type="EC" id="3.2.2.4" evidence="2"/>